<dbReference type="GO" id="GO:0035167">
    <property type="term" value="P:larval lymph gland hemopoiesis"/>
    <property type="evidence" value="ECO:0007669"/>
    <property type="project" value="UniProtKB-ARBA"/>
</dbReference>
<name>A0A6A7G0Y0_9CRUS</name>
<dbReference type="SMART" id="SM00355">
    <property type="entry name" value="ZnF_C2H2"/>
    <property type="match status" value="3"/>
</dbReference>
<feature type="domain" description="BTB" evidence="3">
    <location>
        <begin position="31"/>
        <end position="96"/>
    </location>
</feature>
<accession>A0A6A7G0Y0</accession>
<dbReference type="InterPro" id="IPR013087">
    <property type="entry name" value="Znf_C2H2_type"/>
</dbReference>
<feature type="domain" description="C2H2-type" evidence="4">
    <location>
        <begin position="518"/>
        <end position="545"/>
    </location>
</feature>
<keyword evidence="2" id="KW-0479">Metal-binding</keyword>
<dbReference type="EMBL" id="IACT01004961">
    <property type="protein sequence ID" value="LAC24134.1"/>
    <property type="molecule type" value="mRNA"/>
</dbReference>
<dbReference type="PROSITE" id="PS00028">
    <property type="entry name" value="ZINC_FINGER_C2H2_1"/>
    <property type="match status" value="3"/>
</dbReference>
<dbReference type="SUPFAM" id="SSF57667">
    <property type="entry name" value="beta-beta-alpha zinc fingers"/>
    <property type="match status" value="2"/>
</dbReference>
<dbReference type="Pfam" id="PF00651">
    <property type="entry name" value="BTB"/>
    <property type="match status" value="1"/>
</dbReference>
<dbReference type="Gene3D" id="3.30.160.60">
    <property type="entry name" value="Classic Zinc Finger"/>
    <property type="match status" value="2"/>
</dbReference>
<dbReference type="GO" id="GO:0008406">
    <property type="term" value="P:gonad development"/>
    <property type="evidence" value="ECO:0007669"/>
    <property type="project" value="UniProtKB-ARBA"/>
</dbReference>
<dbReference type="CDD" id="cd18315">
    <property type="entry name" value="BTB_POZ_BAB-like"/>
    <property type="match status" value="1"/>
</dbReference>
<dbReference type="GO" id="GO:0005634">
    <property type="term" value="C:nucleus"/>
    <property type="evidence" value="ECO:0007669"/>
    <property type="project" value="TreeGrafter"/>
</dbReference>
<sequence>MEEKQLSLTWHNHSTTYRDMFNVLRHQNVLTDITLACDGLQFAAHQLVLASCSEYFRSMLCEQHCHHPIMYLRGVPALEMRAMLDFMYTGQAKLPQSQVKGLLKTAEALKIKGLGVKAHQGNNDDYEKNKSGANLKSLGLKSRTNSDEKDNITGSVAVVRQPTKLRNQVRNSSIIDCKQSKKRVLKCDYLDVLQEGYSETSSTTLTRSENEPLQKRRDSHVFHAKYNNINCANDKLYSSNMISTANQQLQQTHSSKNFSNGVQYSNSVSNFVTVKSEPDVFSERNLASCIIGSGVPAFSEGSGEASKGKSLNLESFALTMETDQALPRTPDDDLAAVLNYQEQSVSPVKSSDSSLHTRHLPHNSKELNVAAEVVTDAGPVLNGNIVETVNEILPARIIAAGADSSDGGGSFGFVVTGSVVAREASKEEEEAQIYLDAFARSAGLHQADSTPSSIDDVLAAAGDWPRAVQETLAAGKVTQPAPESDDTENRPHSCPICRKSFNKAAILKRHHLAHFRPYSCSVCQRSFTRREVLAEHLQEHNGTDMRLPCPVCSINIKRKRNLQAHIKVKHPDYYRKKIESKQSLF</sequence>
<reference evidence="5" key="1">
    <citation type="submission" date="2017-11" db="EMBL/GenBank/DDBJ databases">
        <title>The sensing device of the deep-sea amphipod.</title>
        <authorList>
            <person name="Kobayashi H."/>
            <person name="Nagahama T."/>
            <person name="Arai W."/>
            <person name="Sasagawa Y."/>
            <person name="Umeda M."/>
            <person name="Hayashi T."/>
            <person name="Nikaido I."/>
            <person name="Watanabe H."/>
            <person name="Oguri K."/>
            <person name="Kitazato H."/>
            <person name="Fujioka K."/>
            <person name="Kido Y."/>
            <person name="Takami H."/>
        </authorList>
    </citation>
    <scope>NUCLEOTIDE SEQUENCE</scope>
    <source>
        <tissue evidence="5">Whole body</tissue>
    </source>
</reference>
<dbReference type="GO" id="GO:0045467">
    <property type="term" value="P:R7 cell development"/>
    <property type="evidence" value="ECO:0007669"/>
    <property type="project" value="UniProtKB-ARBA"/>
</dbReference>
<dbReference type="InterPro" id="IPR051095">
    <property type="entry name" value="Dros_DevTransReg"/>
</dbReference>
<dbReference type="AlphaFoldDB" id="A0A6A7G0Y0"/>
<feature type="domain" description="C2H2-type" evidence="4">
    <location>
        <begin position="492"/>
        <end position="519"/>
    </location>
</feature>
<dbReference type="Pfam" id="PF00096">
    <property type="entry name" value="zf-C2H2"/>
    <property type="match status" value="1"/>
</dbReference>
<dbReference type="PROSITE" id="PS50157">
    <property type="entry name" value="ZINC_FINGER_C2H2_2"/>
    <property type="match status" value="2"/>
</dbReference>
<proteinExistence type="evidence at transcript level"/>
<evidence type="ECO:0000256" key="1">
    <source>
        <dbReference type="ARBA" id="ARBA00023242"/>
    </source>
</evidence>
<evidence type="ECO:0000259" key="4">
    <source>
        <dbReference type="PROSITE" id="PS50157"/>
    </source>
</evidence>
<dbReference type="SUPFAM" id="SSF54695">
    <property type="entry name" value="POZ domain"/>
    <property type="match status" value="1"/>
</dbReference>
<dbReference type="SMART" id="SM00225">
    <property type="entry name" value="BTB"/>
    <property type="match status" value="1"/>
</dbReference>
<evidence type="ECO:0000313" key="5">
    <source>
        <dbReference type="EMBL" id="LAC24134.1"/>
    </source>
</evidence>
<evidence type="ECO:0000259" key="3">
    <source>
        <dbReference type="PROSITE" id="PS50097"/>
    </source>
</evidence>
<dbReference type="GO" id="GO:0016199">
    <property type="term" value="P:axon midline choice point recognition"/>
    <property type="evidence" value="ECO:0007669"/>
    <property type="project" value="UniProtKB-ARBA"/>
</dbReference>
<dbReference type="PROSITE" id="PS50097">
    <property type="entry name" value="BTB"/>
    <property type="match status" value="1"/>
</dbReference>
<evidence type="ECO:0000256" key="2">
    <source>
        <dbReference type="PROSITE-ProRule" id="PRU00042"/>
    </source>
</evidence>
<dbReference type="InterPro" id="IPR011333">
    <property type="entry name" value="SKP1/BTB/POZ_sf"/>
</dbReference>
<dbReference type="GO" id="GO:0045476">
    <property type="term" value="P:nurse cell apoptotic process"/>
    <property type="evidence" value="ECO:0007669"/>
    <property type="project" value="UniProtKB-ARBA"/>
</dbReference>
<dbReference type="InterPro" id="IPR036236">
    <property type="entry name" value="Znf_C2H2_sf"/>
</dbReference>
<dbReference type="Pfam" id="PF12874">
    <property type="entry name" value="zf-met"/>
    <property type="match status" value="1"/>
</dbReference>
<dbReference type="PANTHER" id="PTHR23110">
    <property type="entry name" value="BTB DOMAIN TRANSCRIPTION FACTOR"/>
    <property type="match status" value="1"/>
</dbReference>
<dbReference type="GO" id="GO:0048813">
    <property type="term" value="P:dendrite morphogenesis"/>
    <property type="evidence" value="ECO:0007669"/>
    <property type="project" value="UniProtKB-ARBA"/>
</dbReference>
<keyword evidence="2" id="KW-0862">Zinc</keyword>
<dbReference type="Gene3D" id="3.30.710.10">
    <property type="entry name" value="Potassium Channel Kv1.1, Chain A"/>
    <property type="match status" value="1"/>
</dbReference>
<dbReference type="GO" id="GO:0006357">
    <property type="term" value="P:regulation of transcription by RNA polymerase II"/>
    <property type="evidence" value="ECO:0007669"/>
    <property type="project" value="TreeGrafter"/>
</dbReference>
<dbReference type="GO" id="GO:0008270">
    <property type="term" value="F:zinc ion binding"/>
    <property type="evidence" value="ECO:0007669"/>
    <property type="project" value="UniProtKB-KW"/>
</dbReference>
<dbReference type="GO" id="GO:0007526">
    <property type="term" value="P:larval somatic muscle development"/>
    <property type="evidence" value="ECO:0007669"/>
    <property type="project" value="UniProtKB-ARBA"/>
</dbReference>
<keyword evidence="1" id="KW-0539">Nucleus</keyword>
<dbReference type="PANTHER" id="PTHR23110:SF109">
    <property type="entry name" value="FI07618P-RELATED"/>
    <property type="match status" value="1"/>
</dbReference>
<dbReference type="GO" id="GO:0007464">
    <property type="term" value="P:R3/R4 cell fate commitment"/>
    <property type="evidence" value="ECO:0007669"/>
    <property type="project" value="UniProtKB-ARBA"/>
</dbReference>
<dbReference type="InterPro" id="IPR000210">
    <property type="entry name" value="BTB/POZ_dom"/>
</dbReference>
<keyword evidence="2" id="KW-0863">Zinc-finger</keyword>
<organism evidence="5">
    <name type="scientific">Hirondellea gigas</name>
    <dbReference type="NCBI Taxonomy" id="1518452"/>
    <lineage>
        <taxon>Eukaryota</taxon>
        <taxon>Metazoa</taxon>
        <taxon>Ecdysozoa</taxon>
        <taxon>Arthropoda</taxon>
        <taxon>Crustacea</taxon>
        <taxon>Multicrustacea</taxon>
        <taxon>Malacostraca</taxon>
        <taxon>Eumalacostraca</taxon>
        <taxon>Peracarida</taxon>
        <taxon>Amphipoda</taxon>
        <taxon>Amphilochidea</taxon>
        <taxon>Lysianassida</taxon>
        <taxon>Lysianassidira</taxon>
        <taxon>Lysianassoidea</taxon>
        <taxon>Lysianassidae</taxon>
        <taxon>Hirondellea</taxon>
    </lineage>
</organism>
<protein>
    <submittedName>
        <fullName evidence="5">Protein abrupt-like</fullName>
    </submittedName>
</protein>